<evidence type="ECO:0000256" key="2">
    <source>
        <dbReference type="ARBA" id="ARBA00022670"/>
    </source>
</evidence>
<dbReference type="InterPro" id="IPR021190">
    <property type="entry name" value="Pept_M10A"/>
</dbReference>
<dbReference type="InterPro" id="IPR024079">
    <property type="entry name" value="MetalloPept_cat_dom_sf"/>
</dbReference>
<dbReference type="SUPFAM" id="SSF47090">
    <property type="entry name" value="PGBD-like"/>
    <property type="match status" value="1"/>
</dbReference>
<dbReference type="InterPro" id="IPR036365">
    <property type="entry name" value="PGBD-like_sf"/>
</dbReference>
<dbReference type="CDD" id="cd04278">
    <property type="entry name" value="ZnMc_MMP"/>
    <property type="match status" value="1"/>
</dbReference>
<evidence type="ECO:0000256" key="11">
    <source>
        <dbReference type="PIRSR" id="PIRSR621190-2"/>
    </source>
</evidence>
<comment type="caution">
    <text evidence="15">The sequence shown here is derived from an EMBL/GenBank/DDBJ whole genome shotgun (WGS) entry which is preliminary data.</text>
</comment>
<dbReference type="InterPro" id="IPR033739">
    <property type="entry name" value="M10A_MMP"/>
</dbReference>
<dbReference type="EMBL" id="SDAM02000119">
    <property type="protein sequence ID" value="KAH6828935.1"/>
    <property type="molecule type" value="Genomic_DNA"/>
</dbReference>
<evidence type="ECO:0000256" key="1">
    <source>
        <dbReference type="ARBA" id="ARBA00009614"/>
    </source>
</evidence>
<comment type="cofactor">
    <cofactor evidence="11">
        <name>Zn(2+)</name>
        <dbReference type="ChEBI" id="CHEBI:29105"/>
    </cofactor>
    <text evidence="11">Binds 2 Zn(2+) ions per subunit.</text>
</comment>
<evidence type="ECO:0000256" key="7">
    <source>
        <dbReference type="ARBA" id="ARBA00023049"/>
    </source>
</evidence>
<feature type="binding site" evidence="11">
    <location>
        <position position="225"/>
    </location>
    <ligand>
        <name>Ca(2+)</name>
        <dbReference type="ChEBI" id="CHEBI:29108"/>
        <label>3</label>
    </ligand>
</feature>
<feature type="chain" id="PRO_5041990832" description="Peptidase metallopeptidase domain-containing protein" evidence="13">
    <location>
        <begin position="26"/>
        <end position="311"/>
    </location>
</feature>
<name>A0AAD4J818_PERFH</name>
<feature type="binding site" description="in inhibited form" evidence="11">
    <location>
        <position position="118"/>
    </location>
    <ligand>
        <name>Zn(2+)</name>
        <dbReference type="ChEBI" id="CHEBI:29105"/>
        <label>2</label>
        <note>catalytic</note>
    </ligand>
</feature>
<protein>
    <recommendedName>
        <fullName evidence="14">Peptidase metallopeptidase domain-containing protein</fullName>
    </recommendedName>
</protein>
<evidence type="ECO:0000256" key="8">
    <source>
        <dbReference type="ARBA" id="ARBA00023145"/>
    </source>
</evidence>
<keyword evidence="2" id="KW-0645">Protease</keyword>
<proteinExistence type="inferred from homology"/>
<dbReference type="SMART" id="SM00235">
    <property type="entry name" value="ZnMc"/>
    <property type="match status" value="1"/>
</dbReference>
<accession>A0AAD4J818</accession>
<feature type="binding site" evidence="11">
    <location>
        <position position="285"/>
    </location>
    <ligand>
        <name>Zn(2+)</name>
        <dbReference type="ChEBI" id="CHEBI:29105"/>
        <label>2</label>
        <note>catalytic</note>
    </ligand>
</feature>
<dbReference type="Pfam" id="PF01471">
    <property type="entry name" value="PG_binding_1"/>
    <property type="match status" value="1"/>
</dbReference>
<feature type="binding site" evidence="10">
    <location>
        <position position="267"/>
    </location>
    <ligand>
        <name>Zn(2+)</name>
        <dbReference type="ChEBI" id="CHEBI:29105"/>
        <label>2</label>
        <note>catalytic</note>
    </ligand>
</feature>
<gene>
    <name evidence="15" type="ORF">C2S53_013502</name>
</gene>
<dbReference type="GO" id="GO:0008270">
    <property type="term" value="F:zinc ion binding"/>
    <property type="evidence" value="ECO:0007669"/>
    <property type="project" value="InterPro"/>
</dbReference>
<dbReference type="GO" id="GO:0030198">
    <property type="term" value="P:extracellular matrix organization"/>
    <property type="evidence" value="ECO:0007669"/>
    <property type="project" value="TreeGrafter"/>
</dbReference>
<dbReference type="InterPro" id="IPR001818">
    <property type="entry name" value="Pept_M10_metallopeptidase"/>
</dbReference>
<dbReference type="GO" id="GO:0004222">
    <property type="term" value="F:metalloendopeptidase activity"/>
    <property type="evidence" value="ECO:0007669"/>
    <property type="project" value="InterPro"/>
</dbReference>
<feature type="domain" description="Peptidase metallopeptidase" evidence="14">
    <location>
        <begin position="155"/>
        <end position="311"/>
    </location>
</feature>
<keyword evidence="4 13" id="KW-0732">Signal</keyword>
<dbReference type="Pfam" id="PF00413">
    <property type="entry name" value="Peptidase_M10"/>
    <property type="match status" value="1"/>
</dbReference>
<dbReference type="InterPro" id="IPR002477">
    <property type="entry name" value="Peptidoglycan-bd-like"/>
</dbReference>
<feature type="binding site" evidence="11">
    <location>
        <position position="245"/>
    </location>
    <ligand>
        <name>Ca(2+)</name>
        <dbReference type="ChEBI" id="CHEBI:29108"/>
        <label>3</label>
    </ligand>
</feature>
<keyword evidence="5" id="KW-0378">Hydrolase</keyword>
<dbReference type="Gene3D" id="3.40.390.10">
    <property type="entry name" value="Collagenase (Catalytic Domain)"/>
    <property type="match status" value="1"/>
</dbReference>
<dbReference type="AlphaFoldDB" id="A0AAD4J818"/>
<feature type="binding site" evidence="11">
    <location>
        <position position="233"/>
    </location>
    <ligand>
        <name>Zn(2+)</name>
        <dbReference type="ChEBI" id="CHEBI:29105"/>
        <label>1</label>
    </ligand>
</feature>
<dbReference type="SUPFAM" id="SSF55486">
    <property type="entry name" value="Metalloproteases ('zincins'), catalytic domain"/>
    <property type="match status" value="1"/>
</dbReference>
<dbReference type="InterPro" id="IPR021158">
    <property type="entry name" value="Pept_M10A_Zn_BS"/>
</dbReference>
<evidence type="ECO:0000256" key="5">
    <source>
        <dbReference type="ARBA" id="ARBA00022801"/>
    </source>
</evidence>
<dbReference type="PROSITE" id="PS00546">
    <property type="entry name" value="CYSTEINE_SWITCH"/>
    <property type="match status" value="1"/>
</dbReference>
<feature type="binding site" evidence="11">
    <location>
        <position position="243"/>
    </location>
    <ligand>
        <name>Zn(2+)</name>
        <dbReference type="ChEBI" id="CHEBI:29105"/>
        <label>1</label>
    </ligand>
</feature>
<feature type="active site" evidence="9">
    <location>
        <position position="268"/>
    </location>
</feature>
<keyword evidence="6 10" id="KW-0862">Zinc</keyword>
<dbReference type="GO" id="GO:0031012">
    <property type="term" value="C:extracellular matrix"/>
    <property type="evidence" value="ECO:0007669"/>
    <property type="project" value="InterPro"/>
</dbReference>
<organism evidence="15 16">
    <name type="scientific">Perilla frutescens var. hirtella</name>
    <name type="common">Perilla citriodora</name>
    <name type="synonym">Perilla setoyensis</name>
    <dbReference type="NCBI Taxonomy" id="608512"/>
    <lineage>
        <taxon>Eukaryota</taxon>
        <taxon>Viridiplantae</taxon>
        <taxon>Streptophyta</taxon>
        <taxon>Embryophyta</taxon>
        <taxon>Tracheophyta</taxon>
        <taxon>Spermatophyta</taxon>
        <taxon>Magnoliopsida</taxon>
        <taxon>eudicotyledons</taxon>
        <taxon>Gunneridae</taxon>
        <taxon>Pentapetalae</taxon>
        <taxon>asterids</taxon>
        <taxon>lamiids</taxon>
        <taxon>Lamiales</taxon>
        <taxon>Lamiaceae</taxon>
        <taxon>Nepetoideae</taxon>
        <taxon>Elsholtzieae</taxon>
        <taxon>Perilla</taxon>
    </lineage>
</organism>
<feature type="binding site" evidence="11">
    <location>
        <position position="207"/>
    </location>
    <ligand>
        <name>Ca(2+)</name>
        <dbReference type="ChEBI" id="CHEBI:29108"/>
        <label>2</label>
    </ligand>
</feature>
<feature type="binding site" evidence="10">
    <location>
        <position position="271"/>
    </location>
    <ligand>
        <name>Zn(2+)</name>
        <dbReference type="ChEBI" id="CHEBI:29105"/>
        <label>2</label>
        <note>catalytic</note>
    </ligand>
</feature>
<dbReference type="GO" id="GO:0030574">
    <property type="term" value="P:collagen catabolic process"/>
    <property type="evidence" value="ECO:0007669"/>
    <property type="project" value="TreeGrafter"/>
</dbReference>
<evidence type="ECO:0000256" key="6">
    <source>
        <dbReference type="ARBA" id="ARBA00022833"/>
    </source>
</evidence>
<reference evidence="15 16" key="1">
    <citation type="journal article" date="2021" name="Nat. Commun.">
        <title>Incipient diploidization of the medicinal plant Perilla within 10,000 years.</title>
        <authorList>
            <person name="Zhang Y."/>
            <person name="Shen Q."/>
            <person name="Leng L."/>
            <person name="Zhang D."/>
            <person name="Chen S."/>
            <person name="Shi Y."/>
            <person name="Ning Z."/>
            <person name="Chen S."/>
        </authorList>
    </citation>
    <scope>NUCLEOTIDE SEQUENCE [LARGE SCALE GENOMIC DNA]</scope>
    <source>
        <strain evidence="16">cv. PC099</strain>
    </source>
</reference>
<evidence type="ECO:0000256" key="4">
    <source>
        <dbReference type="ARBA" id="ARBA00022729"/>
    </source>
</evidence>
<sequence>MALKPFHLISFTFLIFLLLAPFGQAKRNTASDKNSSPFDFIKKLKGCHKGNTTKGIHELKAYLEKFGYLEYLNKTHANDDDFDEILESAVKTYQENYHIKPTGTIDTETIAKMTTPRCGVPDIINGTNYMQPQKRKHDPSSSSIHTVSHYSFFRGSPKWPPTKTHLTYRLSPNFPTNAVDPVARAFQQWDSATHFSFSRVQSNQNSDLVIGFHGRDVRGDDEGFDGPGGTAAHAAAPPDGRFHYDVDERWSSVPDPNAYDLETIAVHEIGHLLGLEHSSIEAASMYAYVEHGLIKGLHEDDIQGIRALYNL</sequence>
<comment type="cofactor">
    <cofactor evidence="11">
        <name>Ca(2+)</name>
        <dbReference type="ChEBI" id="CHEBI:29108"/>
    </cofactor>
    <text evidence="11">Can bind about 5 Ca(2+) ions per subunit.</text>
</comment>
<evidence type="ECO:0000256" key="3">
    <source>
        <dbReference type="ARBA" id="ARBA00022723"/>
    </source>
</evidence>
<keyword evidence="8" id="KW-0865">Zymogen</keyword>
<feature type="binding site" evidence="11">
    <location>
        <position position="248"/>
    </location>
    <ligand>
        <name>Ca(2+)</name>
        <dbReference type="ChEBI" id="CHEBI:29108"/>
        <label>1</label>
    </ligand>
</feature>
<keyword evidence="7" id="KW-0482">Metalloprotease</keyword>
<dbReference type="Proteomes" id="UP001190926">
    <property type="component" value="Unassembled WGS sequence"/>
</dbReference>
<evidence type="ECO:0000313" key="16">
    <source>
        <dbReference type="Proteomes" id="UP001190926"/>
    </source>
</evidence>
<evidence type="ECO:0000313" key="15">
    <source>
        <dbReference type="EMBL" id="KAH6828935.1"/>
    </source>
</evidence>
<feature type="signal peptide" evidence="13">
    <location>
        <begin position="1"/>
        <end position="25"/>
    </location>
</feature>
<keyword evidence="16" id="KW-1185">Reference proteome</keyword>
<feature type="binding site" evidence="10">
    <location>
        <position position="277"/>
    </location>
    <ligand>
        <name>Zn(2+)</name>
        <dbReference type="ChEBI" id="CHEBI:29105"/>
        <label>2</label>
        <note>catalytic</note>
    </ligand>
</feature>
<keyword evidence="11" id="KW-0106">Calcium</keyword>
<feature type="binding site" evidence="11">
    <location>
        <position position="226"/>
    </location>
    <ligand>
        <name>Ca(2+)</name>
        <dbReference type="ChEBI" id="CHEBI:29108"/>
        <label>3</label>
    </ligand>
</feature>
<keyword evidence="3 10" id="KW-0479">Metal-binding</keyword>
<feature type="binding site" evidence="11">
    <location>
        <position position="220"/>
    </location>
    <ligand>
        <name>Zn(2+)</name>
        <dbReference type="ChEBI" id="CHEBI:29105"/>
        <label>1</label>
    </ligand>
</feature>
<feature type="short sequence motif" description="Cysteine switch" evidence="12">
    <location>
        <begin position="116"/>
        <end position="147"/>
    </location>
</feature>
<dbReference type="PANTHER" id="PTHR10201">
    <property type="entry name" value="MATRIX METALLOPROTEINASE"/>
    <property type="match status" value="1"/>
</dbReference>
<dbReference type="PIRSF" id="PIRSF001191">
    <property type="entry name" value="Peptidase_M10A_matrix"/>
    <property type="match status" value="1"/>
</dbReference>
<evidence type="ECO:0000256" key="12">
    <source>
        <dbReference type="PIRSR" id="PIRSR621190-5"/>
    </source>
</evidence>
<dbReference type="PANTHER" id="PTHR10201:SF213">
    <property type="entry name" value="METALLOENDOPROTEINASE 2-MMP-LIKE"/>
    <property type="match status" value="1"/>
</dbReference>
<dbReference type="GO" id="GO:0006508">
    <property type="term" value="P:proteolysis"/>
    <property type="evidence" value="ECO:0007669"/>
    <property type="project" value="UniProtKB-KW"/>
</dbReference>
<feature type="binding site" evidence="11">
    <location>
        <position position="248"/>
    </location>
    <ligand>
        <name>Ca(2+)</name>
        <dbReference type="ChEBI" id="CHEBI:29108"/>
        <label>3</label>
    </ligand>
</feature>
<evidence type="ECO:0000256" key="10">
    <source>
        <dbReference type="PIRSR" id="PIRSR001191-2"/>
    </source>
</evidence>
<dbReference type="InterPro" id="IPR006026">
    <property type="entry name" value="Peptidase_Metallo"/>
</dbReference>
<evidence type="ECO:0000256" key="9">
    <source>
        <dbReference type="PIRSR" id="PIRSR001191-1"/>
    </source>
</evidence>
<evidence type="ECO:0000256" key="13">
    <source>
        <dbReference type="SAM" id="SignalP"/>
    </source>
</evidence>
<comment type="similarity">
    <text evidence="1">Belongs to the peptidase M10A family. Matrix metalloproteinases (MMPs) subfamily.</text>
</comment>
<evidence type="ECO:0000259" key="14">
    <source>
        <dbReference type="SMART" id="SM00235"/>
    </source>
</evidence>
<dbReference type="PRINTS" id="PR00138">
    <property type="entry name" value="MATRIXIN"/>
</dbReference>